<dbReference type="PANTHER" id="PTHR11847:SF22">
    <property type="entry name" value="LARGE RIBOSOMAL SUBUNIT PROTEIN EL15Y-RELATED"/>
    <property type="match status" value="1"/>
</dbReference>
<evidence type="ECO:0000256" key="1">
    <source>
        <dbReference type="ARBA" id="ARBA00006857"/>
    </source>
</evidence>
<evidence type="ECO:0000256" key="4">
    <source>
        <dbReference type="RuleBase" id="RU000663"/>
    </source>
</evidence>
<feature type="chain" id="PRO_5032457724" description="Ribosomal protein L15" evidence="6">
    <location>
        <begin position="17"/>
        <end position="320"/>
    </location>
</feature>
<proteinExistence type="inferred from homology"/>
<dbReference type="PROSITE" id="PS01194">
    <property type="entry name" value="RIBOSOMAL_L15E"/>
    <property type="match status" value="1"/>
</dbReference>
<dbReference type="InterPro" id="IPR012678">
    <property type="entry name" value="Ribosomal_uL23/eL15/eS24_sf"/>
</dbReference>
<gene>
    <name evidence="7" type="ORF">DARMORV10_C01P25860.1</name>
</gene>
<dbReference type="SMR" id="A0A816RLB3"/>
<evidence type="ECO:0000313" key="7">
    <source>
        <dbReference type="EMBL" id="CAF2072809.1"/>
    </source>
</evidence>
<dbReference type="FunFam" id="3.40.1120.10:FF:000001">
    <property type="entry name" value="Ribosomal protein L15"/>
    <property type="match status" value="1"/>
</dbReference>
<name>A0A816RLB3_BRANA</name>
<evidence type="ECO:0000256" key="3">
    <source>
        <dbReference type="ARBA" id="ARBA00023274"/>
    </source>
</evidence>
<dbReference type="InterPro" id="IPR020925">
    <property type="entry name" value="Ribosomal_eL15_CS"/>
</dbReference>
<dbReference type="EMBL" id="HG994365">
    <property type="protein sequence ID" value="CAF2072809.1"/>
    <property type="molecule type" value="Genomic_DNA"/>
</dbReference>
<dbReference type="GO" id="GO:1990904">
    <property type="term" value="C:ribonucleoprotein complex"/>
    <property type="evidence" value="ECO:0007669"/>
    <property type="project" value="UniProtKB-KW"/>
</dbReference>
<feature type="signal peptide" evidence="6">
    <location>
        <begin position="1"/>
        <end position="16"/>
    </location>
</feature>
<comment type="similarity">
    <text evidence="1 4">Belongs to the eukaryotic ribosomal protein eL15 family.</text>
</comment>
<dbReference type="GO" id="GO:0006412">
    <property type="term" value="P:translation"/>
    <property type="evidence" value="ECO:0007669"/>
    <property type="project" value="InterPro"/>
</dbReference>
<dbReference type="Gene3D" id="3.40.1120.10">
    <property type="entry name" value="Ribosomal protein l15e"/>
    <property type="match status" value="1"/>
</dbReference>
<dbReference type="SUPFAM" id="SSF54189">
    <property type="entry name" value="Ribosomal proteins S24e, L23 and L15e"/>
    <property type="match status" value="1"/>
</dbReference>
<protein>
    <recommendedName>
        <fullName evidence="4">Ribosomal protein L15</fullName>
    </recommendedName>
</protein>
<dbReference type="GO" id="GO:0003735">
    <property type="term" value="F:structural constituent of ribosome"/>
    <property type="evidence" value="ECO:0007669"/>
    <property type="project" value="InterPro"/>
</dbReference>
<dbReference type="AlphaFoldDB" id="A0A816RLB3"/>
<reference evidence="7" key="1">
    <citation type="submission" date="2021-01" db="EMBL/GenBank/DDBJ databases">
        <authorList>
            <consortium name="Genoscope - CEA"/>
            <person name="William W."/>
        </authorList>
    </citation>
    <scope>NUCLEOTIDE SEQUENCE</scope>
</reference>
<evidence type="ECO:0000256" key="2">
    <source>
        <dbReference type="ARBA" id="ARBA00022980"/>
    </source>
</evidence>
<keyword evidence="3 4" id="KW-0687">Ribonucleoprotein</keyword>
<dbReference type="InterPro" id="IPR024794">
    <property type="entry name" value="Rbsml_eL15_core_dom_sf"/>
</dbReference>
<evidence type="ECO:0000256" key="5">
    <source>
        <dbReference type="SAM" id="MobiDB-lite"/>
    </source>
</evidence>
<dbReference type="Proteomes" id="UP001295469">
    <property type="component" value="Chromosome C01"/>
</dbReference>
<feature type="compositionally biased region" description="Basic residues" evidence="5">
    <location>
        <begin position="287"/>
        <end position="308"/>
    </location>
</feature>
<dbReference type="Pfam" id="PF00827">
    <property type="entry name" value="Ribosomal_L15e"/>
    <property type="match status" value="1"/>
</dbReference>
<accession>A0A816RLB3</accession>
<feature type="compositionally biased region" description="Polar residues" evidence="5">
    <location>
        <begin position="309"/>
        <end position="320"/>
    </location>
</feature>
<organism evidence="7">
    <name type="scientific">Brassica napus</name>
    <name type="common">Rape</name>
    <dbReference type="NCBI Taxonomy" id="3708"/>
    <lineage>
        <taxon>Eukaryota</taxon>
        <taxon>Viridiplantae</taxon>
        <taxon>Streptophyta</taxon>
        <taxon>Embryophyta</taxon>
        <taxon>Tracheophyta</taxon>
        <taxon>Spermatophyta</taxon>
        <taxon>Magnoliopsida</taxon>
        <taxon>eudicotyledons</taxon>
        <taxon>Gunneridae</taxon>
        <taxon>Pentapetalae</taxon>
        <taxon>rosids</taxon>
        <taxon>malvids</taxon>
        <taxon>Brassicales</taxon>
        <taxon>Brassicaceae</taxon>
        <taxon>Brassiceae</taxon>
        <taxon>Brassica</taxon>
    </lineage>
</organism>
<dbReference type="SMART" id="SM01384">
    <property type="entry name" value="Ribosomal_L15e"/>
    <property type="match status" value="1"/>
</dbReference>
<feature type="region of interest" description="Disordered" evidence="5">
    <location>
        <begin position="277"/>
        <end position="320"/>
    </location>
</feature>
<keyword evidence="6" id="KW-0732">Signal</keyword>
<dbReference type="InterPro" id="IPR000439">
    <property type="entry name" value="Ribosomal_eL15"/>
</dbReference>
<keyword evidence="2 4" id="KW-0689">Ribosomal protein</keyword>
<dbReference type="PANTHER" id="PTHR11847">
    <property type="entry name" value="RIBOSOMAL PROTEIN L15"/>
    <property type="match status" value="1"/>
</dbReference>
<dbReference type="GO" id="GO:0003729">
    <property type="term" value="F:mRNA binding"/>
    <property type="evidence" value="ECO:0007669"/>
    <property type="project" value="UniProtKB-ARBA"/>
</dbReference>
<dbReference type="NCBIfam" id="NF003269">
    <property type="entry name" value="PRK04243.1"/>
    <property type="match status" value="1"/>
</dbReference>
<dbReference type="GO" id="GO:0005840">
    <property type="term" value="C:ribosome"/>
    <property type="evidence" value="ECO:0007669"/>
    <property type="project" value="UniProtKB-KW"/>
</dbReference>
<evidence type="ECO:0000256" key="6">
    <source>
        <dbReference type="SAM" id="SignalP"/>
    </source>
</evidence>
<sequence length="320" mass="36983">MSLFVQFLFCYGEAAAVAWDEQLVGIVVEEKLVSGHLSISLLLRVLLYPLNKHYKEVKALKCQDEGCSCPILLSLSFQLLGFGSGDRSSVGSKTLALYFKLETNPFLAPVLCETSKMGAYKYVSELWRKKQSDVMRFVQRVRCWEYRQQPSIVRLVRPTRPDKARRLGYKAKQGFVVYRVRVRRGGRKRPVPKGIVYGKPTNQGVTQLKFQRSKRSVAEERAGRKLGGLRVVNSYWLNEDSTYKYYEIILVDPAHNAVRNDPRINWICNPVHKHRELRGLTSEGKKNRGLRGKGHNNHKNRPSRRATWKKNNSLSLRRYR</sequence>